<keyword evidence="4 7" id="KW-0460">Magnesium</keyword>
<dbReference type="PANTHER" id="PTHR42916:SF1">
    <property type="entry name" value="PROTEIN PHYLLO, CHLOROPLASTIC"/>
    <property type="match status" value="1"/>
</dbReference>
<dbReference type="InterPro" id="IPR029061">
    <property type="entry name" value="THDP-binding"/>
</dbReference>
<evidence type="ECO:0000259" key="10">
    <source>
        <dbReference type="Pfam" id="PF16582"/>
    </source>
</evidence>
<dbReference type="UniPathway" id="UPA00079"/>
<dbReference type="Proteomes" id="UP000516305">
    <property type="component" value="Chromosome"/>
</dbReference>
<comment type="similarity">
    <text evidence="7">Belongs to the TPP enzyme family. MenD subfamily.</text>
</comment>
<dbReference type="GO" id="GO:0070204">
    <property type="term" value="F:2-succinyl-5-enolpyruvyl-6-hydroxy-3-cyclohexene-1-carboxylic-acid synthase activity"/>
    <property type="evidence" value="ECO:0007669"/>
    <property type="project" value="UniProtKB-UniRule"/>
</dbReference>
<dbReference type="EC" id="2.2.1.9" evidence="7"/>
<dbReference type="NCBIfam" id="TIGR00173">
    <property type="entry name" value="menD"/>
    <property type="match status" value="1"/>
</dbReference>
<dbReference type="InterPro" id="IPR011766">
    <property type="entry name" value="TPP_enzyme_TPP-bd"/>
</dbReference>
<dbReference type="CDD" id="cd07037">
    <property type="entry name" value="TPP_PYR_MenD"/>
    <property type="match status" value="1"/>
</dbReference>
<keyword evidence="12" id="KW-1185">Reference proteome</keyword>
<comment type="cofactor">
    <cofactor evidence="7">
        <name>thiamine diphosphate</name>
        <dbReference type="ChEBI" id="CHEBI:58937"/>
    </cofactor>
    <text evidence="7">Binds 1 thiamine pyrophosphate per subunit.</text>
</comment>
<dbReference type="HAMAP" id="MF_01659">
    <property type="entry name" value="MenD"/>
    <property type="match status" value="1"/>
</dbReference>
<dbReference type="GO" id="GO:0030145">
    <property type="term" value="F:manganese ion binding"/>
    <property type="evidence" value="ECO:0007669"/>
    <property type="project" value="UniProtKB-UniRule"/>
</dbReference>
<evidence type="ECO:0000313" key="12">
    <source>
        <dbReference type="Proteomes" id="UP000516305"/>
    </source>
</evidence>
<feature type="domain" description="Thiamine pyrophosphate enzyme TPP-binding" evidence="8">
    <location>
        <begin position="399"/>
        <end position="537"/>
    </location>
</feature>
<dbReference type="Pfam" id="PF16582">
    <property type="entry name" value="TPP_enzyme_M_2"/>
    <property type="match status" value="1"/>
</dbReference>
<dbReference type="InterPro" id="IPR032264">
    <property type="entry name" value="MenD_middle"/>
</dbReference>
<dbReference type="InterPro" id="IPR029035">
    <property type="entry name" value="DHS-like_NAD/FAD-binding_dom"/>
</dbReference>
<comment type="catalytic activity">
    <reaction evidence="7">
        <text>isochorismate + 2-oxoglutarate + H(+) = 5-enolpyruvoyl-6-hydroxy-2-succinyl-cyclohex-3-ene-1-carboxylate + CO2</text>
        <dbReference type="Rhea" id="RHEA:25593"/>
        <dbReference type="ChEBI" id="CHEBI:15378"/>
        <dbReference type="ChEBI" id="CHEBI:16526"/>
        <dbReference type="ChEBI" id="CHEBI:16810"/>
        <dbReference type="ChEBI" id="CHEBI:29780"/>
        <dbReference type="ChEBI" id="CHEBI:58818"/>
        <dbReference type="EC" id="2.2.1.9"/>
    </reaction>
</comment>
<evidence type="ECO:0000313" key="11">
    <source>
        <dbReference type="EMBL" id="QNR23760.1"/>
    </source>
</evidence>
<evidence type="ECO:0000256" key="3">
    <source>
        <dbReference type="ARBA" id="ARBA00022723"/>
    </source>
</evidence>
<comment type="pathway">
    <text evidence="7">Quinol/quinone metabolism; 1,4-dihydroxy-2-naphthoate biosynthesis; 1,4-dihydroxy-2-naphthoate from chorismate: step 2/7.</text>
</comment>
<gene>
    <name evidence="7 11" type="primary">menD</name>
    <name evidence="11" type="ORF">H4K34_15485</name>
</gene>
<keyword evidence="6 7" id="KW-0464">Manganese</keyword>
<dbReference type="KEGG" id="chyd:H4K34_15485"/>
<evidence type="ECO:0000256" key="4">
    <source>
        <dbReference type="ARBA" id="ARBA00022842"/>
    </source>
</evidence>
<keyword evidence="1 7" id="KW-0474">Menaquinone biosynthesis</keyword>
<sequence>MSKTSSLYNARLLAHVLKAHECENLVVAPGSRNAPLIYACMAEGFETYSIPDERAAAFTALGMALEKGKPAAVICTSGSAAANFLPAVTEAYYQKVPLVVITADRPQEWIGQGAGQTIMQEGIYGKHILGEANLIREPQDDLARQYNLRISQEALLNLHKGPVHINVPFDEPLYDEYEGPEEQFRIIRRPATERHLNEADLSELVQSFEQAERPMILVGQMSPDPALEQALALLLKKRPFLLLSETLSNLNHIPGVHSIDRMVNTLGEEEAALLQPDLLISLGGEIVSKMVKAYLRKSGDFPHWHFTEDEIFKDTFHKLTLNLDCKASWFFQQLSERVQAKANPWVQKVWELEESRAQWHKDYLKNCEYSDLKVYAELLKHLPQSTVLHSANSAGIRYAQLFDHRDDVRHYANRGTSGIDGSTSTAIGHALNTEDPVVLVSGDVAFQYDNAAFWNDRLPQNLKVIVINNQGGNIFRIIKGPDKIEDFERFQETQHQLNLSAVAKMYGIAYQEIAREEDLSTGIEAFFALEGLAILEIKTPRLESPDVLKNYFQFLKSH</sequence>
<protein>
    <recommendedName>
        <fullName evidence="7">2-succinyl-5-enolpyruvyl-6-hydroxy-3-cyclohexene-1-carboxylate synthase</fullName>
        <shortName evidence="7">SEPHCHC synthase</shortName>
        <ecNumber evidence="7">2.2.1.9</ecNumber>
    </recommendedName>
    <alternativeName>
        <fullName evidence="7">Menaquinone biosynthesis protein MenD</fullName>
    </alternativeName>
</protein>
<dbReference type="CDD" id="cd02009">
    <property type="entry name" value="TPP_SHCHC_synthase"/>
    <property type="match status" value="1"/>
</dbReference>
<comment type="pathway">
    <text evidence="7">Quinol/quinone metabolism; menaquinone biosynthesis.</text>
</comment>
<keyword evidence="2 7" id="KW-0808">Transferase</keyword>
<evidence type="ECO:0000256" key="7">
    <source>
        <dbReference type="HAMAP-Rule" id="MF_01659"/>
    </source>
</evidence>
<dbReference type="GO" id="GO:0009234">
    <property type="term" value="P:menaquinone biosynthetic process"/>
    <property type="evidence" value="ECO:0007669"/>
    <property type="project" value="UniProtKB-UniRule"/>
</dbReference>
<dbReference type="InterPro" id="IPR004433">
    <property type="entry name" value="MenaQ_synth_MenD"/>
</dbReference>
<feature type="domain" description="Thiamine pyrophosphate enzyme N-terminal TPP-binding" evidence="9">
    <location>
        <begin position="10"/>
        <end position="118"/>
    </location>
</feature>
<dbReference type="Pfam" id="PF02775">
    <property type="entry name" value="TPP_enzyme_C"/>
    <property type="match status" value="1"/>
</dbReference>
<name>A0A7H0VDG2_9FLAO</name>
<proteinExistence type="inferred from homology"/>
<dbReference type="SUPFAM" id="SSF52467">
    <property type="entry name" value="DHS-like NAD/FAD-binding domain"/>
    <property type="match status" value="1"/>
</dbReference>
<dbReference type="EMBL" id="CP060139">
    <property type="protein sequence ID" value="QNR23760.1"/>
    <property type="molecule type" value="Genomic_DNA"/>
</dbReference>
<evidence type="ECO:0000256" key="5">
    <source>
        <dbReference type="ARBA" id="ARBA00023052"/>
    </source>
</evidence>
<evidence type="ECO:0000259" key="8">
    <source>
        <dbReference type="Pfam" id="PF02775"/>
    </source>
</evidence>
<dbReference type="SUPFAM" id="SSF52518">
    <property type="entry name" value="Thiamin diphosphate-binding fold (THDP-binding)"/>
    <property type="match status" value="2"/>
</dbReference>
<dbReference type="AlphaFoldDB" id="A0A7H0VDG2"/>
<dbReference type="UniPathway" id="UPA01057">
    <property type="reaction ID" value="UER00164"/>
</dbReference>
<evidence type="ECO:0000256" key="2">
    <source>
        <dbReference type="ARBA" id="ARBA00022679"/>
    </source>
</evidence>
<comment type="subunit">
    <text evidence="7">Homodimer.</text>
</comment>
<dbReference type="Gene3D" id="3.40.50.970">
    <property type="match status" value="2"/>
</dbReference>
<dbReference type="PANTHER" id="PTHR42916">
    <property type="entry name" value="2-SUCCINYL-5-ENOLPYRUVYL-6-HYDROXY-3-CYCLOHEXENE-1-CARBOXYLATE SYNTHASE"/>
    <property type="match status" value="1"/>
</dbReference>
<comment type="function">
    <text evidence="7">Catalyzes the thiamine diphosphate-dependent decarboxylation of 2-oxoglutarate and the subsequent addition of the resulting succinic semialdehyde-thiamine pyrophosphate anion to isochorismate to yield 2-succinyl-5-enolpyruvyl-6-hydroxy-3-cyclohexene-1-carboxylate (SEPHCHC).</text>
</comment>
<dbReference type="GO" id="GO:0000287">
    <property type="term" value="F:magnesium ion binding"/>
    <property type="evidence" value="ECO:0007669"/>
    <property type="project" value="UniProtKB-UniRule"/>
</dbReference>
<feature type="domain" description="Menaquinone biosynthesis protein MenD middle" evidence="10">
    <location>
        <begin position="205"/>
        <end position="388"/>
    </location>
</feature>
<comment type="cofactor">
    <cofactor evidence="7">
        <name>Mg(2+)</name>
        <dbReference type="ChEBI" id="CHEBI:18420"/>
    </cofactor>
    <cofactor evidence="7">
        <name>Mn(2+)</name>
        <dbReference type="ChEBI" id="CHEBI:29035"/>
    </cofactor>
</comment>
<dbReference type="Gene3D" id="3.40.50.1220">
    <property type="entry name" value="TPP-binding domain"/>
    <property type="match status" value="1"/>
</dbReference>
<accession>A0A7H0VDG2</accession>
<dbReference type="Pfam" id="PF02776">
    <property type="entry name" value="TPP_enzyme_N"/>
    <property type="match status" value="1"/>
</dbReference>
<evidence type="ECO:0000259" key="9">
    <source>
        <dbReference type="Pfam" id="PF02776"/>
    </source>
</evidence>
<evidence type="ECO:0000256" key="6">
    <source>
        <dbReference type="ARBA" id="ARBA00023211"/>
    </source>
</evidence>
<dbReference type="PIRSF" id="PIRSF004983">
    <property type="entry name" value="MenD"/>
    <property type="match status" value="1"/>
</dbReference>
<dbReference type="RefSeq" id="WP_210758295.1">
    <property type="nucleotide sequence ID" value="NZ_CP060139.1"/>
</dbReference>
<dbReference type="GO" id="GO:0030976">
    <property type="term" value="F:thiamine pyrophosphate binding"/>
    <property type="evidence" value="ECO:0007669"/>
    <property type="project" value="UniProtKB-UniRule"/>
</dbReference>
<keyword evidence="3 7" id="KW-0479">Metal-binding</keyword>
<keyword evidence="5 7" id="KW-0786">Thiamine pyrophosphate</keyword>
<evidence type="ECO:0000256" key="1">
    <source>
        <dbReference type="ARBA" id="ARBA00022428"/>
    </source>
</evidence>
<reference evidence="11 12" key="1">
    <citation type="submission" date="2020-08" db="EMBL/GenBank/DDBJ databases">
        <title>Croceimicrobium hydrocarbonivorans gen. nov., sp. nov., a novel marine bacterium isolated from a bacterial consortium that degrades polyethylene terephthalate.</title>
        <authorList>
            <person name="Liu R."/>
        </authorList>
    </citation>
    <scope>NUCLEOTIDE SEQUENCE [LARGE SCALE GENOMIC DNA]</scope>
    <source>
        <strain evidence="11 12">A20-9</strain>
    </source>
</reference>
<dbReference type="InterPro" id="IPR012001">
    <property type="entry name" value="Thiamin_PyroP_enz_TPP-bd_dom"/>
</dbReference>
<organism evidence="11 12">
    <name type="scientific">Croceimicrobium hydrocarbonivorans</name>
    <dbReference type="NCBI Taxonomy" id="2761580"/>
    <lineage>
        <taxon>Bacteria</taxon>
        <taxon>Pseudomonadati</taxon>
        <taxon>Bacteroidota</taxon>
        <taxon>Flavobacteriia</taxon>
        <taxon>Flavobacteriales</taxon>
        <taxon>Owenweeksiaceae</taxon>
        <taxon>Croceimicrobium</taxon>
    </lineage>
</organism>